<keyword evidence="1" id="KW-1133">Transmembrane helix</keyword>
<dbReference type="GeneID" id="101898862"/>
<feature type="transmembrane region" description="Helical" evidence="1">
    <location>
        <begin position="12"/>
        <end position="34"/>
    </location>
</feature>
<accession>A0ABM3USK1</accession>
<dbReference type="Proteomes" id="UP001652621">
    <property type="component" value="Unplaced"/>
</dbReference>
<name>A0ABM3USK1_MUSDO</name>
<keyword evidence="1" id="KW-0812">Transmembrane</keyword>
<dbReference type="RefSeq" id="XP_058976513.1">
    <property type="nucleotide sequence ID" value="XM_059120530.1"/>
</dbReference>
<protein>
    <submittedName>
        <fullName evidence="3">Uncharacterized protein LOC101898862</fullName>
    </submittedName>
</protein>
<feature type="transmembrane region" description="Helical" evidence="1">
    <location>
        <begin position="86"/>
        <end position="106"/>
    </location>
</feature>
<keyword evidence="2" id="KW-1185">Reference proteome</keyword>
<proteinExistence type="predicted"/>
<feature type="transmembrane region" description="Helical" evidence="1">
    <location>
        <begin position="54"/>
        <end position="74"/>
    </location>
</feature>
<feature type="transmembrane region" description="Helical" evidence="1">
    <location>
        <begin position="118"/>
        <end position="142"/>
    </location>
</feature>
<reference evidence="3" key="1">
    <citation type="submission" date="2025-08" db="UniProtKB">
        <authorList>
            <consortium name="RefSeq"/>
        </authorList>
    </citation>
    <scope>IDENTIFICATION</scope>
    <source>
        <strain evidence="3">Aabys</strain>
        <tissue evidence="3">Whole body</tissue>
    </source>
</reference>
<keyword evidence="1" id="KW-0472">Membrane</keyword>
<evidence type="ECO:0000313" key="2">
    <source>
        <dbReference type="Proteomes" id="UP001652621"/>
    </source>
</evidence>
<evidence type="ECO:0000256" key="1">
    <source>
        <dbReference type="SAM" id="Phobius"/>
    </source>
</evidence>
<organism evidence="2 3">
    <name type="scientific">Musca domestica</name>
    <name type="common">House fly</name>
    <dbReference type="NCBI Taxonomy" id="7370"/>
    <lineage>
        <taxon>Eukaryota</taxon>
        <taxon>Metazoa</taxon>
        <taxon>Ecdysozoa</taxon>
        <taxon>Arthropoda</taxon>
        <taxon>Hexapoda</taxon>
        <taxon>Insecta</taxon>
        <taxon>Pterygota</taxon>
        <taxon>Neoptera</taxon>
        <taxon>Endopterygota</taxon>
        <taxon>Diptera</taxon>
        <taxon>Brachycera</taxon>
        <taxon>Muscomorpha</taxon>
        <taxon>Muscoidea</taxon>
        <taxon>Muscidae</taxon>
        <taxon>Musca</taxon>
    </lineage>
</organism>
<gene>
    <name evidence="3" type="primary">LOC101898862</name>
</gene>
<sequence length="171" mass="19678">MNRKLRFWNARVLSYFVASLSGVAFLVAGILILLNRWQNKKGEMTDRSMLQAIFAIHIFSAVAFCLSLVFLKGLYQKRIALMRPYVYLLSACLLFAFITIICIYTADLVKEPAYFNAILFNFYYCLGLGLLILFLLPIFLVYRQMSKSIEIIEKLDEATVAEIKPTITTLY</sequence>
<evidence type="ECO:0000313" key="3">
    <source>
        <dbReference type="RefSeq" id="XP_058976513.1"/>
    </source>
</evidence>